<evidence type="ECO:0000313" key="6">
    <source>
        <dbReference type="EMBL" id="SHF18292.1"/>
    </source>
</evidence>
<dbReference type="EMBL" id="FQVL01000009">
    <property type="protein sequence ID" value="SHF18292.1"/>
    <property type="molecule type" value="Genomic_DNA"/>
</dbReference>
<gene>
    <name evidence="6" type="ORF">SAMN05444392_10998</name>
</gene>
<evidence type="ECO:0000256" key="1">
    <source>
        <dbReference type="ARBA" id="ARBA00022475"/>
    </source>
</evidence>
<evidence type="ECO:0000256" key="5">
    <source>
        <dbReference type="SAM" id="Phobius"/>
    </source>
</evidence>
<proteinExistence type="predicted"/>
<reference evidence="6 7" key="1">
    <citation type="submission" date="2016-11" db="EMBL/GenBank/DDBJ databases">
        <authorList>
            <person name="Jaros S."/>
            <person name="Januszkiewicz K."/>
            <person name="Wedrychowicz H."/>
        </authorList>
    </citation>
    <scope>NUCLEOTIDE SEQUENCE [LARGE SCALE GENOMIC DNA]</scope>
    <source>
        <strain evidence="6 7">DSM 44666</strain>
    </source>
</reference>
<keyword evidence="4 5" id="KW-0472">Membrane</keyword>
<keyword evidence="3 5" id="KW-1133">Transmembrane helix</keyword>
<dbReference type="Proteomes" id="UP000184476">
    <property type="component" value="Unassembled WGS sequence"/>
</dbReference>
<dbReference type="AlphaFoldDB" id="A0A1M4ZKF1"/>
<evidence type="ECO:0000256" key="3">
    <source>
        <dbReference type="ARBA" id="ARBA00022989"/>
    </source>
</evidence>
<dbReference type="NCBIfam" id="NF002796">
    <property type="entry name" value="PRK02935.1"/>
    <property type="match status" value="1"/>
</dbReference>
<sequence length="112" mass="12405">MLLSSKINKIRTFALLLIFIGVGIMYIGFLFPSIMALFLVIGMLAVLASVGIYFWIGMLSTQAPLVVCPACNKKTKVLGKRDQCMHCKAILSLDPQDQSSEESKKMDTVHHD</sequence>
<evidence type="ECO:0000256" key="2">
    <source>
        <dbReference type="ARBA" id="ARBA00022692"/>
    </source>
</evidence>
<dbReference type="RefSeq" id="WP_073155783.1">
    <property type="nucleotide sequence ID" value="NZ_FQVL01000009.1"/>
</dbReference>
<dbReference type="Pfam" id="PF11023">
    <property type="entry name" value="DUF2614"/>
    <property type="match status" value="1"/>
</dbReference>
<keyword evidence="7" id="KW-1185">Reference proteome</keyword>
<accession>A0A1M4ZKF1</accession>
<keyword evidence="1" id="KW-1003">Cell membrane</keyword>
<dbReference type="InterPro" id="IPR020912">
    <property type="entry name" value="UPF0295"/>
</dbReference>
<name>A0A1M4ZKF1_9BACL</name>
<protein>
    <submittedName>
        <fullName evidence="6">Zinc-ribbon containing domain-containing protein</fullName>
    </submittedName>
</protein>
<evidence type="ECO:0000256" key="4">
    <source>
        <dbReference type="ARBA" id="ARBA00023136"/>
    </source>
</evidence>
<dbReference type="STRING" id="112248.SAMN05444392_10998"/>
<feature type="transmembrane region" description="Helical" evidence="5">
    <location>
        <begin position="12"/>
        <end position="31"/>
    </location>
</feature>
<keyword evidence="2 5" id="KW-0812">Transmembrane</keyword>
<feature type="transmembrane region" description="Helical" evidence="5">
    <location>
        <begin position="37"/>
        <end position="56"/>
    </location>
</feature>
<evidence type="ECO:0000313" key="7">
    <source>
        <dbReference type="Proteomes" id="UP000184476"/>
    </source>
</evidence>
<organism evidence="6 7">
    <name type="scientific">Seinonella peptonophila</name>
    <dbReference type="NCBI Taxonomy" id="112248"/>
    <lineage>
        <taxon>Bacteria</taxon>
        <taxon>Bacillati</taxon>
        <taxon>Bacillota</taxon>
        <taxon>Bacilli</taxon>
        <taxon>Bacillales</taxon>
        <taxon>Thermoactinomycetaceae</taxon>
        <taxon>Seinonella</taxon>
    </lineage>
</organism>